<dbReference type="InterPro" id="IPR036188">
    <property type="entry name" value="FAD/NAD-bd_sf"/>
</dbReference>
<evidence type="ECO:0000313" key="2">
    <source>
        <dbReference type="Proteomes" id="UP001201463"/>
    </source>
</evidence>
<dbReference type="Gene3D" id="3.50.50.60">
    <property type="entry name" value="FAD/NAD(P)-binding domain"/>
    <property type="match status" value="1"/>
</dbReference>
<proteinExistence type="predicted"/>
<dbReference type="PANTHER" id="PTHR43747">
    <property type="entry name" value="FAD-BINDING PROTEIN"/>
    <property type="match status" value="1"/>
</dbReference>
<dbReference type="Pfam" id="PF04820">
    <property type="entry name" value="Trp_halogenase"/>
    <property type="match status" value="1"/>
</dbReference>
<dbReference type="InterPro" id="IPR050816">
    <property type="entry name" value="Flavin-dep_Halogenase_NPB"/>
</dbReference>
<dbReference type="PIRSF" id="PIRSF011396">
    <property type="entry name" value="Trp_halogenase"/>
    <property type="match status" value="1"/>
</dbReference>
<dbReference type="InterPro" id="IPR006905">
    <property type="entry name" value="Flavin_halogenase"/>
</dbReference>
<gene>
    <name evidence="1" type="ORF">LXT12_23880</name>
</gene>
<evidence type="ECO:0000313" key="1">
    <source>
        <dbReference type="EMBL" id="MCE4540294.1"/>
    </source>
</evidence>
<organism evidence="1 2">
    <name type="scientific">Pelomonas caseinilytica</name>
    <dbReference type="NCBI Taxonomy" id="2906763"/>
    <lineage>
        <taxon>Bacteria</taxon>
        <taxon>Pseudomonadati</taxon>
        <taxon>Pseudomonadota</taxon>
        <taxon>Betaproteobacteria</taxon>
        <taxon>Burkholderiales</taxon>
        <taxon>Sphaerotilaceae</taxon>
        <taxon>Roseateles</taxon>
    </lineage>
</organism>
<protein>
    <submittedName>
        <fullName evidence="1">Tryptophan 7-halogenase</fullName>
    </submittedName>
</protein>
<dbReference type="Proteomes" id="UP001201463">
    <property type="component" value="Unassembled WGS sequence"/>
</dbReference>
<accession>A0ABS8XHF5</accession>
<dbReference type="InterPro" id="IPR033856">
    <property type="entry name" value="Trp_halogen"/>
</dbReference>
<comment type="caution">
    <text evidence="1">The sequence shown here is derived from an EMBL/GenBank/DDBJ whole genome shotgun (WGS) entry which is preliminary data.</text>
</comment>
<dbReference type="PANTHER" id="PTHR43747:SF4">
    <property type="entry name" value="FLAVIN-DEPENDENT TRYPTOPHAN HALOGENASE"/>
    <property type="match status" value="1"/>
</dbReference>
<sequence length="494" mass="55965">MAAFKRLVIVGGGSSGWMAAAAAATTLRGVEVTVVESEEIGIIGVGEAAFPSIRAFNELLRISEADFLRATRGSFKLGIQFRDWLHPGHSYFHTFGDFFPMEGSMALWGQYRRQRESVDWHFDELNIASLMARQGRFAVPQVPPGQEAPFNYAYHFDAQLYAAYLRRLAEQRGARRVEGRIVEVLRRPDGGVAQLRLADGRLVEGDFYLDCSGFSSLLIGKALGVPFVDESQWLPVDRAWAVPVQRMPGELTPYTRSTALEGGWSWRIPLQDRTGYGHVFSSHFIGEERAREQLLAQVDGEPLAEPRLLRFTTGYRQTHWLHNVAAVGLAGGFLEPLESTAIYLVQATLARVMPLLDAATPPTPAAVEGFNNVQLRQYQRIRDFIVLHYCLTQRRDSALWRHMAEMKLPDSLAYKIRAWRQLGMLVVYDHEGFDANSWLSIHAGMDHWPEHQSPWLDEVPPSFAMHYMQSRRNAIAETVQRVPPHDEFLRRYLG</sequence>
<name>A0ABS8XHF5_9BURK</name>
<dbReference type="SUPFAM" id="SSF51905">
    <property type="entry name" value="FAD/NAD(P)-binding domain"/>
    <property type="match status" value="1"/>
</dbReference>
<dbReference type="EMBL" id="JAJTWT010000015">
    <property type="protein sequence ID" value="MCE4540294.1"/>
    <property type="molecule type" value="Genomic_DNA"/>
</dbReference>
<reference evidence="1 2" key="1">
    <citation type="submission" date="2021-12" db="EMBL/GenBank/DDBJ databases">
        <title>Genome seq of p7.</title>
        <authorList>
            <person name="Seo T."/>
        </authorList>
    </citation>
    <scope>NUCLEOTIDE SEQUENCE [LARGE SCALE GENOMIC DNA]</scope>
    <source>
        <strain evidence="1 2">P7</strain>
    </source>
</reference>
<dbReference type="RefSeq" id="WP_233394809.1">
    <property type="nucleotide sequence ID" value="NZ_JAJTWT010000015.1"/>
</dbReference>
<keyword evidence="2" id="KW-1185">Reference proteome</keyword>